<evidence type="ECO:0000313" key="3">
    <source>
        <dbReference type="Proteomes" id="UP000050509"/>
    </source>
</evidence>
<evidence type="ECO:0000313" key="2">
    <source>
        <dbReference type="EMBL" id="KPV50042.1"/>
    </source>
</evidence>
<dbReference type="EMBL" id="LJCR01001613">
    <property type="protein sequence ID" value="KPV50042.1"/>
    <property type="molecule type" value="Genomic_DNA"/>
</dbReference>
<feature type="domain" description="Virulence factor" evidence="1">
    <location>
        <begin position="8"/>
        <end position="85"/>
    </location>
</feature>
<name>A0A0P9H871_9CHLR</name>
<evidence type="ECO:0000259" key="1">
    <source>
        <dbReference type="Pfam" id="PF13769"/>
    </source>
</evidence>
<accession>A0A0P9H871</accession>
<dbReference type="Pfam" id="PF13769">
    <property type="entry name" value="Virulence_fact"/>
    <property type="match status" value="1"/>
</dbReference>
<dbReference type="InterPro" id="IPR025989">
    <property type="entry name" value="Virulence_F_dom"/>
</dbReference>
<protein>
    <recommendedName>
        <fullName evidence="1">Virulence factor domain-containing protein</fullName>
    </recommendedName>
</protein>
<keyword evidence="3" id="KW-1185">Reference proteome</keyword>
<sequence length="103" mass="11295">MASYQIMYWADIPVQVRAKGAGGRAKALLPERFQEAVDLAAMSVGWIGSDEYTNAYHWGSEQERDGTAQEVVDAVVAEIEAQHPRVDWRATVNTIRAATETGG</sequence>
<organism evidence="2 3">
    <name type="scientific">Kouleothrix aurantiaca</name>
    <dbReference type="NCBI Taxonomy" id="186479"/>
    <lineage>
        <taxon>Bacteria</taxon>
        <taxon>Bacillati</taxon>
        <taxon>Chloroflexota</taxon>
        <taxon>Chloroflexia</taxon>
        <taxon>Chloroflexales</taxon>
        <taxon>Roseiflexineae</taxon>
        <taxon>Roseiflexaceae</taxon>
        <taxon>Kouleothrix</taxon>
    </lineage>
</organism>
<dbReference type="AlphaFoldDB" id="A0A0P9H871"/>
<reference evidence="2 3" key="1">
    <citation type="submission" date="2015-09" db="EMBL/GenBank/DDBJ databases">
        <title>Draft genome sequence of Kouleothrix aurantiaca JCM 19913.</title>
        <authorList>
            <person name="Hemp J."/>
        </authorList>
    </citation>
    <scope>NUCLEOTIDE SEQUENCE [LARGE SCALE GENOMIC DNA]</scope>
    <source>
        <strain evidence="2 3">COM-B</strain>
    </source>
</reference>
<dbReference type="Proteomes" id="UP000050509">
    <property type="component" value="Unassembled WGS sequence"/>
</dbReference>
<proteinExistence type="predicted"/>
<gene>
    <name evidence="2" type="ORF">SE17_29245</name>
</gene>
<comment type="caution">
    <text evidence="2">The sequence shown here is derived from an EMBL/GenBank/DDBJ whole genome shotgun (WGS) entry which is preliminary data.</text>
</comment>